<keyword evidence="4" id="KW-0406">Ion transport</keyword>
<dbReference type="InterPro" id="IPR003148">
    <property type="entry name" value="RCK_N"/>
</dbReference>
<dbReference type="PANTHER" id="PTHR43833:SF5">
    <property type="entry name" value="TRK SYSTEM POTASSIUM UPTAKE PROTEIN TRKA"/>
    <property type="match status" value="1"/>
</dbReference>
<dbReference type="EMBL" id="RJVK01000002">
    <property type="protein sequence ID" value="ROR40149.1"/>
    <property type="molecule type" value="Genomic_DNA"/>
</dbReference>
<dbReference type="RefSeq" id="WP_123352532.1">
    <property type="nucleotide sequence ID" value="NZ_CP027432.2"/>
</dbReference>
<organism evidence="7 8">
    <name type="scientific">Caminibacter pacificus</name>
    <dbReference type="NCBI Taxonomy" id="1424653"/>
    <lineage>
        <taxon>Bacteria</taxon>
        <taxon>Pseudomonadati</taxon>
        <taxon>Campylobacterota</taxon>
        <taxon>Epsilonproteobacteria</taxon>
        <taxon>Nautiliales</taxon>
        <taxon>Nautiliaceae</taxon>
        <taxon>Caminibacter</taxon>
    </lineage>
</organism>
<proteinExistence type="predicted"/>
<reference evidence="7 8" key="2">
    <citation type="submission" date="2018-11" db="EMBL/GenBank/DDBJ databases">
        <title>Genomic Encyclopedia of Type Strains, Phase IV (KMG-IV): sequencing the most valuable type-strain genomes for metagenomic binning, comparative biology and taxonomic classification.</title>
        <authorList>
            <person name="Goeker M."/>
        </authorList>
    </citation>
    <scope>NUCLEOTIDE SEQUENCE [LARGE SCALE GENOMIC DNA]</scope>
    <source>
        <strain evidence="7 8">DSM 27783</strain>
    </source>
</reference>
<evidence type="ECO:0000256" key="1">
    <source>
        <dbReference type="ARBA" id="ARBA00022448"/>
    </source>
</evidence>
<dbReference type="InterPro" id="IPR006036">
    <property type="entry name" value="K_uptake_TrkA"/>
</dbReference>
<dbReference type="GO" id="GO:0005886">
    <property type="term" value="C:plasma membrane"/>
    <property type="evidence" value="ECO:0007669"/>
    <property type="project" value="InterPro"/>
</dbReference>
<dbReference type="Pfam" id="PF02254">
    <property type="entry name" value="TrkA_N"/>
    <property type="match status" value="2"/>
</dbReference>
<keyword evidence="9" id="KW-1185">Reference proteome</keyword>
<evidence type="ECO:0000313" key="7">
    <source>
        <dbReference type="EMBL" id="ROR40149.1"/>
    </source>
</evidence>
<dbReference type="InterPro" id="IPR036721">
    <property type="entry name" value="RCK_C_sf"/>
</dbReference>
<evidence type="ECO:0000256" key="2">
    <source>
        <dbReference type="ARBA" id="ARBA00022538"/>
    </source>
</evidence>
<accession>A0AAJ4RD40</accession>
<dbReference type="InterPro" id="IPR036291">
    <property type="entry name" value="NAD(P)-bd_dom_sf"/>
</dbReference>
<feature type="domain" description="RCK N-terminal" evidence="5">
    <location>
        <begin position="3"/>
        <end position="119"/>
    </location>
</feature>
<keyword evidence="1" id="KW-0813">Transport</keyword>
<dbReference type="Proteomes" id="UP000298805">
    <property type="component" value="Chromosome"/>
</dbReference>
<dbReference type="Gene3D" id="3.30.70.1450">
    <property type="entry name" value="Regulator of K+ conductance, C-terminal domain"/>
    <property type="match status" value="1"/>
</dbReference>
<evidence type="ECO:0000313" key="8">
    <source>
        <dbReference type="Proteomes" id="UP000272781"/>
    </source>
</evidence>
<reference evidence="9" key="1">
    <citation type="submission" date="2018-03" db="EMBL/GenBank/DDBJ databases">
        <title>A comparative analysis of the Nautiliaceae.</title>
        <authorList>
            <person name="Grosche A."/>
            <person name="Smedile F."/>
            <person name="Vetriani C."/>
        </authorList>
    </citation>
    <scope>NUCLEOTIDE SEQUENCE [LARGE SCALE GENOMIC DNA]</scope>
    <source>
        <strain evidence="9">TB6</strain>
    </source>
</reference>
<evidence type="ECO:0000259" key="5">
    <source>
        <dbReference type="Pfam" id="PF02254"/>
    </source>
</evidence>
<feature type="domain" description="RCK N-terminal" evidence="5">
    <location>
        <begin position="221"/>
        <end position="329"/>
    </location>
</feature>
<dbReference type="SUPFAM" id="SSF51735">
    <property type="entry name" value="NAD(P)-binding Rossmann-fold domains"/>
    <property type="match status" value="2"/>
</dbReference>
<dbReference type="AlphaFoldDB" id="A0AAJ4RD40"/>
<reference evidence="6" key="3">
    <citation type="submission" date="2019-06" db="EMBL/GenBank/DDBJ databases">
        <title>A comparative analysis of the Nautiliaceae.</title>
        <authorList>
            <person name="Grosche A."/>
            <person name="Smedile F."/>
            <person name="Vetriani C."/>
        </authorList>
    </citation>
    <scope>NUCLEOTIDE SEQUENCE</scope>
    <source>
        <strain evidence="6">TB6</strain>
    </source>
</reference>
<evidence type="ECO:0000256" key="4">
    <source>
        <dbReference type="ARBA" id="ARBA00023065"/>
    </source>
</evidence>
<dbReference type="PRINTS" id="PR00335">
    <property type="entry name" value="KUPTAKETRKA"/>
</dbReference>
<protein>
    <submittedName>
        <fullName evidence="6">Portal protein</fullName>
    </submittedName>
    <submittedName>
        <fullName evidence="7">Trk system potassium uptake protein TrkA</fullName>
    </submittedName>
</protein>
<dbReference type="InterPro" id="IPR050721">
    <property type="entry name" value="Trk_Ktr_HKT_K-transport"/>
</dbReference>
<dbReference type="PANTHER" id="PTHR43833">
    <property type="entry name" value="POTASSIUM CHANNEL PROTEIN 2-RELATED-RELATED"/>
    <property type="match status" value="1"/>
</dbReference>
<name>A0AAJ4RD40_9BACT</name>
<keyword evidence="3" id="KW-0630">Potassium</keyword>
<gene>
    <name evidence="6" type="ORF">C6V80_01455</name>
    <name evidence="7" type="ORF">EDC58_1136</name>
</gene>
<sequence length="426" mass="48428">MKILIGGAGKVGYNLAKLLSNSHDVTIIDTNPSALEYINETLDVLTIHSDLRNILTYQSLKDEYDYYIAVTNNDEINLLSSFFIDDYTNTKSKISRLKNTSYLLANLNKKFNIDYFVYPLKLTASNIGKIIEFPYANNIKELPYVEYKLYSTFSENDYQVSLLNSENSIIVGVYRKGEFLFLDESDFILEGDLVYILATEEKAKKILKNLSPSTPQEIENVLIFGAGDIGIEIARTLHEFGLNIKIVEKDEQKAQKAADILEEDVMVINASYEDENLFTSENLHLSDLAIAATRFDETNIIKGLFAKKLGIKKVICINNNLNYYSMMTSLKLPAVRGPKLSAVSQILEEINNTGNIYEKFFLGMEGKIFIKKIFSKTKFQAPKEKAKVIVIREDKILIPQNNEEILENDIVIEFNFSGNVAWIEKL</sequence>
<dbReference type="EMBL" id="CP027432">
    <property type="protein sequence ID" value="QCI27676.1"/>
    <property type="molecule type" value="Genomic_DNA"/>
</dbReference>
<dbReference type="Proteomes" id="UP000272781">
    <property type="component" value="Unassembled WGS sequence"/>
</dbReference>
<evidence type="ECO:0000313" key="9">
    <source>
        <dbReference type="Proteomes" id="UP000298805"/>
    </source>
</evidence>
<evidence type="ECO:0000313" key="6">
    <source>
        <dbReference type="EMBL" id="QCI27676.1"/>
    </source>
</evidence>
<dbReference type="Gene3D" id="3.40.50.720">
    <property type="entry name" value="NAD(P)-binding Rossmann-like Domain"/>
    <property type="match status" value="2"/>
</dbReference>
<dbReference type="GO" id="GO:0015079">
    <property type="term" value="F:potassium ion transmembrane transporter activity"/>
    <property type="evidence" value="ECO:0007669"/>
    <property type="project" value="InterPro"/>
</dbReference>
<keyword evidence="2" id="KW-0633">Potassium transport</keyword>
<evidence type="ECO:0000256" key="3">
    <source>
        <dbReference type="ARBA" id="ARBA00022958"/>
    </source>
</evidence>